<dbReference type="InterPro" id="IPR010982">
    <property type="entry name" value="Lambda_DNA-bd_dom_sf"/>
</dbReference>
<dbReference type="RefSeq" id="WP_256095845.1">
    <property type="nucleotide sequence ID" value="NZ_FMCT01000016.1"/>
</dbReference>
<dbReference type="Pfam" id="PF13560">
    <property type="entry name" value="HTH_31"/>
    <property type="match status" value="1"/>
</dbReference>
<dbReference type="PROSITE" id="PS50943">
    <property type="entry name" value="HTH_CROC1"/>
    <property type="match status" value="1"/>
</dbReference>
<evidence type="ECO:0000259" key="1">
    <source>
        <dbReference type="PROSITE" id="PS50943"/>
    </source>
</evidence>
<dbReference type="InterPro" id="IPR043917">
    <property type="entry name" value="DUF5753"/>
</dbReference>
<feature type="domain" description="HTH cro/C1-type" evidence="1">
    <location>
        <begin position="26"/>
        <end position="80"/>
    </location>
</feature>
<protein>
    <submittedName>
        <fullName evidence="2">Helix-turn-helix domain-containing protein</fullName>
    </submittedName>
</protein>
<sequence length="292" mass="32486">MFVTLEVDVARASGPTIARWQLGRELHRLREAAGVSHKEIATELGCSESKIYKIESGAVGVSRADVIVMLTGYGVSDDRIRQTALELQRQGKERGWWAKFGQLPNPYSMYIGLESAATAVRNFELAVVPGLLQTEAYARAITSAAWPGQSEEVRRRVEVRMTRQACLTEEPVLKFWGIVDESVLRRQTGGTDVMRAQLHHLIEMSDRPNIELQVLPFSEGWHPGTVGSFSILEFPDGIHSPVVYVVSQAGDAYLEREDDLRRVTLTYTHLHAAALSVNKSRDLIAAIAKDMT</sequence>
<proteinExistence type="predicted"/>
<organism evidence="2 3">
    <name type="scientific">Micromonospora carbonacea</name>
    <dbReference type="NCBI Taxonomy" id="47853"/>
    <lineage>
        <taxon>Bacteria</taxon>
        <taxon>Bacillati</taxon>
        <taxon>Actinomycetota</taxon>
        <taxon>Actinomycetes</taxon>
        <taxon>Micromonosporales</taxon>
        <taxon>Micromonosporaceae</taxon>
        <taxon>Micromonospora</taxon>
    </lineage>
</organism>
<dbReference type="Pfam" id="PF19054">
    <property type="entry name" value="DUF5753"/>
    <property type="match status" value="1"/>
</dbReference>
<dbReference type="Proteomes" id="UP000183585">
    <property type="component" value="Unassembled WGS sequence"/>
</dbReference>
<reference evidence="3" key="1">
    <citation type="submission" date="2016-06" db="EMBL/GenBank/DDBJ databases">
        <authorList>
            <person name="Varghese N."/>
            <person name="Submissions Spin"/>
        </authorList>
    </citation>
    <scope>NUCLEOTIDE SEQUENCE [LARGE SCALE GENOMIC DNA]</scope>
    <source>
        <strain evidence="3">DSM 43168</strain>
    </source>
</reference>
<evidence type="ECO:0000313" key="2">
    <source>
        <dbReference type="EMBL" id="SCF47221.1"/>
    </source>
</evidence>
<evidence type="ECO:0000313" key="3">
    <source>
        <dbReference type="Proteomes" id="UP000183585"/>
    </source>
</evidence>
<dbReference type="CDD" id="cd00093">
    <property type="entry name" value="HTH_XRE"/>
    <property type="match status" value="1"/>
</dbReference>
<dbReference type="SUPFAM" id="SSF47413">
    <property type="entry name" value="lambda repressor-like DNA-binding domains"/>
    <property type="match status" value="1"/>
</dbReference>
<dbReference type="AlphaFoldDB" id="A0A1C5AQ72"/>
<dbReference type="InterPro" id="IPR001387">
    <property type="entry name" value="Cro/C1-type_HTH"/>
</dbReference>
<keyword evidence="3" id="KW-1185">Reference proteome</keyword>
<dbReference type="Gene3D" id="1.10.260.40">
    <property type="entry name" value="lambda repressor-like DNA-binding domains"/>
    <property type="match status" value="1"/>
</dbReference>
<dbReference type="SMART" id="SM00530">
    <property type="entry name" value="HTH_XRE"/>
    <property type="match status" value="1"/>
</dbReference>
<accession>A0A1C5AQ72</accession>
<gene>
    <name evidence="2" type="ORF">GA0070563_1165</name>
</gene>
<dbReference type="GO" id="GO:0003677">
    <property type="term" value="F:DNA binding"/>
    <property type="evidence" value="ECO:0007669"/>
    <property type="project" value="InterPro"/>
</dbReference>
<dbReference type="EMBL" id="FMCT01000016">
    <property type="protein sequence ID" value="SCF47221.1"/>
    <property type="molecule type" value="Genomic_DNA"/>
</dbReference>
<name>A0A1C5AQ72_9ACTN</name>